<dbReference type="AlphaFoldDB" id="A0A3M7SKL5"/>
<protein>
    <submittedName>
        <fullName evidence="2">Uncharacterized protein</fullName>
    </submittedName>
</protein>
<proteinExistence type="predicted"/>
<evidence type="ECO:0000256" key="1">
    <source>
        <dbReference type="SAM" id="MobiDB-lite"/>
    </source>
</evidence>
<reference evidence="2 3" key="1">
    <citation type="journal article" date="2018" name="Sci. Rep.">
        <title>Genomic signatures of local adaptation to the degree of environmental predictability in rotifers.</title>
        <authorList>
            <person name="Franch-Gras L."/>
            <person name="Hahn C."/>
            <person name="Garcia-Roger E.M."/>
            <person name="Carmona M.J."/>
            <person name="Serra M."/>
            <person name="Gomez A."/>
        </authorList>
    </citation>
    <scope>NUCLEOTIDE SEQUENCE [LARGE SCALE GENOMIC DNA]</scope>
    <source>
        <strain evidence="2">HYR1</strain>
    </source>
</reference>
<evidence type="ECO:0000313" key="3">
    <source>
        <dbReference type="Proteomes" id="UP000276133"/>
    </source>
</evidence>
<name>A0A3M7SKL5_BRAPC</name>
<comment type="caution">
    <text evidence="2">The sequence shown here is derived from an EMBL/GenBank/DDBJ whole genome shotgun (WGS) entry which is preliminary data.</text>
</comment>
<gene>
    <name evidence="2" type="ORF">BpHYR1_015503</name>
</gene>
<accession>A0A3M7SKL5</accession>
<dbReference type="Proteomes" id="UP000276133">
    <property type="component" value="Unassembled WGS sequence"/>
</dbReference>
<keyword evidence="3" id="KW-1185">Reference proteome</keyword>
<feature type="compositionally biased region" description="Basic and acidic residues" evidence="1">
    <location>
        <begin position="19"/>
        <end position="34"/>
    </location>
</feature>
<organism evidence="2 3">
    <name type="scientific">Brachionus plicatilis</name>
    <name type="common">Marine rotifer</name>
    <name type="synonym">Brachionus muelleri</name>
    <dbReference type="NCBI Taxonomy" id="10195"/>
    <lineage>
        <taxon>Eukaryota</taxon>
        <taxon>Metazoa</taxon>
        <taxon>Spiralia</taxon>
        <taxon>Gnathifera</taxon>
        <taxon>Rotifera</taxon>
        <taxon>Eurotatoria</taxon>
        <taxon>Monogononta</taxon>
        <taxon>Pseudotrocha</taxon>
        <taxon>Ploima</taxon>
        <taxon>Brachionidae</taxon>
        <taxon>Brachionus</taxon>
    </lineage>
</organism>
<dbReference type="EMBL" id="REGN01001216">
    <property type="protein sequence ID" value="RNA36180.1"/>
    <property type="molecule type" value="Genomic_DNA"/>
</dbReference>
<sequence length="93" mass="10732">MVKLVGGLVPVPRQQRARYQREHGSRHRLPESKNLKATVPAKQRRRREGNIQKQEEGGQLGQTNRAHSSQITKYLLVNYISSFNNKTNEIIIK</sequence>
<feature type="region of interest" description="Disordered" evidence="1">
    <location>
        <begin position="1"/>
        <end position="67"/>
    </location>
</feature>
<evidence type="ECO:0000313" key="2">
    <source>
        <dbReference type="EMBL" id="RNA36180.1"/>
    </source>
</evidence>